<evidence type="ECO:0000313" key="1">
    <source>
        <dbReference type="EMBL" id="RKS82159.1"/>
    </source>
</evidence>
<evidence type="ECO:0000313" key="2">
    <source>
        <dbReference type="Proteomes" id="UP000268233"/>
    </source>
</evidence>
<gene>
    <name evidence="1" type="ORF">BDK61_1458</name>
</gene>
<dbReference type="EMBL" id="RBWW01000001">
    <property type="protein sequence ID" value="RKS82159.1"/>
    <property type="molecule type" value="Genomic_DNA"/>
</dbReference>
<dbReference type="Proteomes" id="UP000268233">
    <property type="component" value="Unassembled WGS sequence"/>
</dbReference>
<sequence length="137" mass="15012">MVDVVEKDIDAIAETVEELEEGDYVEVDCILGVFDDDAEVPPPLKKLSEQFVLRGTVTDVIETGERPTKWTRQVMLEEVSTFRDDTEQVYVEAKGFDGEYDSAAMVIRAEDTVARPDVVGIAEADPGSEPGSAVEGQ</sequence>
<keyword evidence="2" id="KW-1185">Reference proteome</keyword>
<protein>
    <submittedName>
        <fullName evidence="1">Uncharacterized protein</fullName>
    </submittedName>
</protein>
<name>A0A495R4K9_9EURY</name>
<dbReference type="RefSeq" id="WP_121302849.1">
    <property type="nucleotide sequence ID" value="NZ_RBWW01000001.1"/>
</dbReference>
<accession>A0A495R4K9</accession>
<organism evidence="1 2">
    <name type="scientific">Haloarcula quadrata</name>
    <dbReference type="NCBI Taxonomy" id="182779"/>
    <lineage>
        <taxon>Archaea</taxon>
        <taxon>Methanobacteriati</taxon>
        <taxon>Methanobacteriota</taxon>
        <taxon>Stenosarchaea group</taxon>
        <taxon>Halobacteria</taxon>
        <taxon>Halobacteriales</taxon>
        <taxon>Haloarculaceae</taxon>
        <taxon>Haloarcula</taxon>
    </lineage>
</organism>
<comment type="caution">
    <text evidence="1">The sequence shown here is derived from an EMBL/GenBank/DDBJ whole genome shotgun (WGS) entry which is preliminary data.</text>
</comment>
<reference evidence="1 2" key="1">
    <citation type="submission" date="2018-10" db="EMBL/GenBank/DDBJ databases">
        <title>Genomic Encyclopedia of Archaeal and Bacterial Type Strains, Phase II (KMG-II): from individual species to whole genera.</title>
        <authorList>
            <person name="Goeker M."/>
        </authorList>
    </citation>
    <scope>NUCLEOTIDE SEQUENCE [LARGE SCALE GENOMIC DNA]</scope>
    <source>
        <strain evidence="1 2">DSM 11927</strain>
    </source>
</reference>
<proteinExistence type="predicted"/>
<dbReference type="AlphaFoldDB" id="A0A495R4K9"/>